<comment type="subcellular location">
    <subcellularLocation>
        <location evidence="1">Membrane</location>
        <topology evidence="1">Peripheral membrane protein</topology>
    </subcellularLocation>
</comment>
<dbReference type="InterPro" id="IPR037519">
    <property type="entry name" value="LITAF_fam"/>
</dbReference>
<dbReference type="InterPro" id="IPR006629">
    <property type="entry name" value="LITAF"/>
</dbReference>
<accession>Q22CA6</accession>
<evidence type="ECO:0000256" key="3">
    <source>
        <dbReference type="ARBA" id="ARBA00022723"/>
    </source>
</evidence>
<evidence type="ECO:0000256" key="2">
    <source>
        <dbReference type="ARBA" id="ARBA00005975"/>
    </source>
</evidence>
<evidence type="ECO:0000256" key="1">
    <source>
        <dbReference type="ARBA" id="ARBA00004170"/>
    </source>
</evidence>
<sequence>MNNNNNYQQLPPDVGQPPLMYPPQPPQMYPPPPAEQNNPPNFQNYPPPQSYPPPPPQNYPPPPQQNYPPPPPQNYPPPPQDYPPPPPQNYSQPPQMIQPQQQGYIPPSTTAFNQQQQQMQGIYPRSANNQIGPSIIQCPQCNQVTTTVVNSQPGSGTYCCACLLFCTFTICCFIPFCNDDCQDKIHHCAHCGALVGRHEYKPC</sequence>
<dbReference type="OMA" id="MPMKLPR"/>
<keyword evidence="4" id="KW-0862">Zinc</keyword>
<evidence type="ECO:0000256" key="5">
    <source>
        <dbReference type="ARBA" id="ARBA00023136"/>
    </source>
</evidence>
<evidence type="ECO:0000256" key="4">
    <source>
        <dbReference type="ARBA" id="ARBA00022833"/>
    </source>
</evidence>
<evidence type="ECO:0000259" key="7">
    <source>
        <dbReference type="PROSITE" id="PS51837"/>
    </source>
</evidence>
<dbReference type="Proteomes" id="UP000009168">
    <property type="component" value="Unassembled WGS sequence"/>
</dbReference>
<keyword evidence="5" id="KW-0472">Membrane</keyword>
<proteinExistence type="inferred from homology"/>
<dbReference type="EMBL" id="GG662550">
    <property type="protein sequence ID" value="EAR82901.1"/>
    <property type="molecule type" value="Genomic_DNA"/>
</dbReference>
<feature type="compositionally biased region" description="Pro residues" evidence="6">
    <location>
        <begin position="45"/>
        <end position="88"/>
    </location>
</feature>
<dbReference type="AlphaFoldDB" id="Q22CA6"/>
<evidence type="ECO:0000256" key="6">
    <source>
        <dbReference type="SAM" id="MobiDB-lite"/>
    </source>
</evidence>
<dbReference type="SMART" id="SM00714">
    <property type="entry name" value="LITAF"/>
    <property type="match status" value="1"/>
</dbReference>
<name>Q22CA6_TETTS</name>
<dbReference type="KEGG" id="tet:TTHERM_01068040"/>
<feature type="domain" description="LITAF" evidence="7">
    <location>
        <begin position="117"/>
        <end position="200"/>
    </location>
</feature>
<dbReference type="PANTHER" id="PTHR23292">
    <property type="entry name" value="LIPOPOLYSACCHARIDE-INDUCED TUMOR NECROSIS FACTOR-ALPHA FACTOR"/>
    <property type="match status" value="1"/>
</dbReference>
<dbReference type="GO" id="GO:0016020">
    <property type="term" value="C:membrane"/>
    <property type="evidence" value="ECO:0007669"/>
    <property type="project" value="UniProtKB-SubCell"/>
</dbReference>
<dbReference type="InParanoid" id="Q22CA6"/>
<feature type="compositionally biased region" description="Low complexity" evidence="6">
    <location>
        <begin position="89"/>
        <end position="107"/>
    </location>
</feature>
<organism evidence="8 9">
    <name type="scientific">Tetrahymena thermophila (strain SB210)</name>
    <dbReference type="NCBI Taxonomy" id="312017"/>
    <lineage>
        <taxon>Eukaryota</taxon>
        <taxon>Sar</taxon>
        <taxon>Alveolata</taxon>
        <taxon>Ciliophora</taxon>
        <taxon>Intramacronucleata</taxon>
        <taxon>Oligohymenophorea</taxon>
        <taxon>Hymenostomatida</taxon>
        <taxon>Tetrahymenina</taxon>
        <taxon>Tetrahymenidae</taxon>
        <taxon>Tetrahymena</taxon>
    </lineage>
</organism>
<dbReference type="Pfam" id="PF10601">
    <property type="entry name" value="zf-LITAF-like"/>
    <property type="match status" value="1"/>
</dbReference>
<dbReference type="HOGENOM" id="CLU_1232016_0_0_1"/>
<feature type="compositionally biased region" description="Pro residues" evidence="6">
    <location>
        <begin position="19"/>
        <end position="34"/>
    </location>
</feature>
<keyword evidence="9" id="KW-1185">Reference proteome</keyword>
<dbReference type="GO" id="GO:0008270">
    <property type="term" value="F:zinc ion binding"/>
    <property type="evidence" value="ECO:0007669"/>
    <property type="project" value="TreeGrafter"/>
</dbReference>
<feature type="region of interest" description="Disordered" evidence="6">
    <location>
        <begin position="1"/>
        <end position="108"/>
    </location>
</feature>
<gene>
    <name evidence="8" type="ORF">TTHERM_01068040</name>
</gene>
<reference evidence="9" key="1">
    <citation type="journal article" date="2006" name="PLoS Biol.">
        <title>Macronuclear genome sequence of the ciliate Tetrahymena thermophila, a model eukaryote.</title>
        <authorList>
            <person name="Eisen J.A."/>
            <person name="Coyne R.S."/>
            <person name="Wu M."/>
            <person name="Wu D."/>
            <person name="Thiagarajan M."/>
            <person name="Wortman J.R."/>
            <person name="Badger J.H."/>
            <person name="Ren Q."/>
            <person name="Amedeo P."/>
            <person name="Jones K.M."/>
            <person name="Tallon L.J."/>
            <person name="Delcher A.L."/>
            <person name="Salzberg S.L."/>
            <person name="Silva J.C."/>
            <person name="Haas B.J."/>
            <person name="Majoros W.H."/>
            <person name="Farzad M."/>
            <person name="Carlton J.M."/>
            <person name="Smith R.K. Jr."/>
            <person name="Garg J."/>
            <person name="Pearlman R.E."/>
            <person name="Karrer K.M."/>
            <person name="Sun L."/>
            <person name="Manning G."/>
            <person name="Elde N.C."/>
            <person name="Turkewitz A.P."/>
            <person name="Asai D.J."/>
            <person name="Wilkes D.E."/>
            <person name="Wang Y."/>
            <person name="Cai H."/>
            <person name="Collins K."/>
            <person name="Stewart B.A."/>
            <person name="Lee S.R."/>
            <person name="Wilamowska K."/>
            <person name="Weinberg Z."/>
            <person name="Ruzzo W.L."/>
            <person name="Wloga D."/>
            <person name="Gaertig J."/>
            <person name="Frankel J."/>
            <person name="Tsao C.-C."/>
            <person name="Gorovsky M.A."/>
            <person name="Keeling P.J."/>
            <person name="Waller R.F."/>
            <person name="Patron N.J."/>
            <person name="Cherry J.M."/>
            <person name="Stover N.A."/>
            <person name="Krieger C.J."/>
            <person name="del Toro C."/>
            <person name="Ryder H.F."/>
            <person name="Williamson S.C."/>
            <person name="Barbeau R.A."/>
            <person name="Hamilton E.P."/>
            <person name="Orias E."/>
        </authorList>
    </citation>
    <scope>NUCLEOTIDE SEQUENCE [LARGE SCALE GENOMIC DNA]</scope>
    <source>
        <strain evidence="9">SB210</strain>
    </source>
</reference>
<dbReference type="GeneID" id="7827217"/>
<keyword evidence="3" id="KW-0479">Metal-binding</keyword>
<evidence type="ECO:0000313" key="8">
    <source>
        <dbReference type="EMBL" id="EAR82901.1"/>
    </source>
</evidence>
<evidence type="ECO:0000313" key="9">
    <source>
        <dbReference type="Proteomes" id="UP000009168"/>
    </source>
</evidence>
<comment type="similarity">
    <text evidence="2">Belongs to the CDIP1/LITAF family.</text>
</comment>
<protein>
    <submittedName>
        <fullName evidence="8">LITAF-like zinc ribbon domain protein</fullName>
    </submittedName>
</protein>
<dbReference type="RefSeq" id="XP_001030564.1">
    <property type="nucleotide sequence ID" value="XM_001030564.2"/>
</dbReference>
<feature type="compositionally biased region" description="Low complexity" evidence="6">
    <location>
        <begin position="35"/>
        <end position="44"/>
    </location>
</feature>
<dbReference type="PANTHER" id="PTHR23292:SF6">
    <property type="entry name" value="FI16602P1-RELATED"/>
    <property type="match status" value="1"/>
</dbReference>
<dbReference type="PROSITE" id="PS51837">
    <property type="entry name" value="LITAF"/>
    <property type="match status" value="1"/>
</dbReference>